<keyword evidence="1" id="KW-1133">Transmembrane helix</keyword>
<feature type="transmembrane region" description="Helical" evidence="1">
    <location>
        <begin position="123"/>
        <end position="143"/>
    </location>
</feature>
<name>A0A9X3PHM5_9ACTN</name>
<protein>
    <submittedName>
        <fullName evidence="2">DUF2306 domain-containing protein</fullName>
    </submittedName>
</protein>
<keyword evidence="3" id="KW-1185">Reference proteome</keyword>
<dbReference type="RefSeq" id="WP_270108505.1">
    <property type="nucleotide sequence ID" value="NZ_JAPZVP010000002.1"/>
</dbReference>
<accession>A0A9X3PHM5</accession>
<comment type="caution">
    <text evidence="2">The sequence shown here is derived from an EMBL/GenBank/DDBJ whole genome shotgun (WGS) entry which is preliminary data.</text>
</comment>
<dbReference type="InterPro" id="IPR018750">
    <property type="entry name" value="DUF2306_membrane"/>
</dbReference>
<evidence type="ECO:0000256" key="1">
    <source>
        <dbReference type="SAM" id="Phobius"/>
    </source>
</evidence>
<organism evidence="2 3">
    <name type="scientific">Glycomyces luteolus</name>
    <dbReference type="NCBI Taxonomy" id="2670330"/>
    <lineage>
        <taxon>Bacteria</taxon>
        <taxon>Bacillati</taxon>
        <taxon>Actinomycetota</taxon>
        <taxon>Actinomycetes</taxon>
        <taxon>Glycomycetales</taxon>
        <taxon>Glycomycetaceae</taxon>
        <taxon>Glycomyces</taxon>
    </lineage>
</organism>
<feature type="transmembrane region" description="Helical" evidence="1">
    <location>
        <begin position="21"/>
        <end position="42"/>
    </location>
</feature>
<keyword evidence="1" id="KW-0812">Transmembrane</keyword>
<sequence length="234" mass="25179">MSATLTAPHQAALKRRRRGRIAVVVVAVASVAIVLSAVPPYLAGMEPRVGIRENVPVHLPILVAHAAAGGVALLVGPFQFFGSIRRKHPKVHRTLGRLYLLGGILPGALTGIVVAVLTTAGPIALVCFVFLDVFWLYTAVRAYRAVRARDFAAHERWMLRSMAATFAAVMLRVYLGLFIAVQLPLLDGFYGSDFEALFSVAYTAAIVGSIVLNLLFIEIYLRRMGSGRISAGAA</sequence>
<dbReference type="AlphaFoldDB" id="A0A9X3PHM5"/>
<dbReference type="Pfam" id="PF10067">
    <property type="entry name" value="DUF2306"/>
    <property type="match status" value="1"/>
</dbReference>
<dbReference type="Proteomes" id="UP001146067">
    <property type="component" value="Unassembled WGS sequence"/>
</dbReference>
<gene>
    <name evidence="2" type="ORF">O1R50_03645</name>
</gene>
<evidence type="ECO:0000313" key="3">
    <source>
        <dbReference type="Proteomes" id="UP001146067"/>
    </source>
</evidence>
<feature type="transmembrane region" description="Helical" evidence="1">
    <location>
        <begin position="164"/>
        <end position="185"/>
    </location>
</feature>
<dbReference type="EMBL" id="JAPZVP010000002">
    <property type="protein sequence ID" value="MDA1358700.1"/>
    <property type="molecule type" value="Genomic_DNA"/>
</dbReference>
<feature type="transmembrane region" description="Helical" evidence="1">
    <location>
        <begin position="96"/>
        <end position="117"/>
    </location>
</feature>
<keyword evidence="1" id="KW-0472">Membrane</keyword>
<feature type="transmembrane region" description="Helical" evidence="1">
    <location>
        <begin position="62"/>
        <end position="84"/>
    </location>
</feature>
<proteinExistence type="predicted"/>
<feature type="transmembrane region" description="Helical" evidence="1">
    <location>
        <begin position="197"/>
        <end position="221"/>
    </location>
</feature>
<evidence type="ECO:0000313" key="2">
    <source>
        <dbReference type="EMBL" id="MDA1358700.1"/>
    </source>
</evidence>
<reference evidence="2" key="1">
    <citation type="submission" date="2022-12" db="EMBL/GenBank/DDBJ databases">
        <title>Gycomyces niveus sp.nov.,a novel actinomycete isolated from soil in Shouguan.</title>
        <authorList>
            <person name="Yang X."/>
        </authorList>
    </citation>
    <scope>NUCLEOTIDE SEQUENCE</scope>
    <source>
        <strain evidence="2">NEAU-A15</strain>
    </source>
</reference>